<name>A0AAE1QFL9_9EUCA</name>
<proteinExistence type="predicted"/>
<accession>A0AAE1QFL9</accession>
<comment type="caution">
    <text evidence="1">The sequence shown here is derived from an EMBL/GenBank/DDBJ whole genome shotgun (WGS) entry which is preliminary data.</text>
</comment>
<reference evidence="1" key="1">
    <citation type="submission" date="2023-11" db="EMBL/GenBank/DDBJ databases">
        <title>Genome assemblies of two species of porcelain crab, Petrolisthes cinctipes and Petrolisthes manimaculis (Anomura: Porcellanidae).</title>
        <authorList>
            <person name="Angst P."/>
        </authorList>
    </citation>
    <scope>NUCLEOTIDE SEQUENCE</scope>
    <source>
        <strain evidence="1">PB745_02</strain>
        <tissue evidence="1">Gill</tissue>
    </source>
</reference>
<sequence>MTATPSPEPPQPAALKICTLCMRSKDRVAKTTCYKCSKPVCREHSSHVCTRAEINWGVPSHTTNLLPEHLEKDYKNRYPTGTRRGAYDVGPQGWDTQQEDAILLEGPGNHHNREGVPSSLKTNESIVCDQCGDGHGRMSRLPLVGQANVAPQIQVLEDAAEFVSPDSVPSVLIAGTNDSIYVGPKVNCRYGYYGMMPGRRPGTGNCSLSQGDSPLIPIDTHMNRDPTKCNCGHDDPVG</sequence>
<dbReference type="EMBL" id="JAWZYT010000277">
    <property type="protein sequence ID" value="KAK4325478.1"/>
    <property type="molecule type" value="Genomic_DNA"/>
</dbReference>
<evidence type="ECO:0000313" key="2">
    <source>
        <dbReference type="Proteomes" id="UP001292094"/>
    </source>
</evidence>
<protein>
    <submittedName>
        <fullName evidence="1">Uncharacterized protein</fullName>
    </submittedName>
</protein>
<dbReference type="AlphaFoldDB" id="A0AAE1QFL9"/>
<dbReference type="Proteomes" id="UP001292094">
    <property type="component" value="Unassembled WGS sequence"/>
</dbReference>
<keyword evidence="2" id="KW-1185">Reference proteome</keyword>
<organism evidence="1 2">
    <name type="scientific">Petrolisthes manimaculis</name>
    <dbReference type="NCBI Taxonomy" id="1843537"/>
    <lineage>
        <taxon>Eukaryota</taxon>
        <taxon>Metazoa</taxon>
        <taxon>Ecdysozoa</taxon>
        <taxon>Arthropoda</taxon>
        <taxon>Crustacea</taxon>
        <taxon>Multicrustacea</taxon>
        <taxon>Malacostraca</taxon>
        <taxon>Eumalacostraca</taxon>
        <taxon>Eucarida</taxon>
        <taxon>Decapoda</taxon>
        <taxon>Pleocyemata</taxon>
        <taxon>Anomura</taxon>
        <taxon>Galatheoidea</taxon>
        <taxon>Porcellanidae</taxon>
        <taxon>Petrolisthes</taxon>
    </lineage>
</organism>
<evidence type="ECO:0000313" key="1">
    <source>
        <dbReference type="EMBL" id="KAK4325478.1"/>
    </source>
</evidence>
<gene>
    <name evidence="1" type="ORF">Pmani_003929</name>
</gene>